<dbReference type="SMART" id="SM00382">
    <property type="entry name" value="AAA"/>
    <property type="match status" value="1"/>
</dbReference>
<dbReference type="GO" id="GO:0016020">
    <property type="term" value="C:membrane"/>
    <property type="evidence" value="ECO:0007669"/>
    <property type="project" value="UniProtKB-SubCell"/>
</dbReference>
<dbReference type="Pfam" id="PF23321">
    <property type="entry name" value="R1_ABCA1"/>
    <property type="match status" value="1"/>
</dbReference>
<dbReference type="STRING" id="84645.A0A498LM31"/>
<accession>A0A498LM31</accession>
<feature type="transmembrane region" description="Helical" evidence="8">
    <location>
        <begin position="1010"/>
        <end position="1034"/>
    </location>
</feature>
<dbReference type="GO" id="GO:0005524">
    <property type="term" value="F:ATP binding"/>
    <property type="evidence" value="ECO:0007669"/>
    <property type="project" value="UniProtKB-KW"/>
</dbReference>
<feature type="transmembrane region" description="Helical" evidence="8">
    <location>
        <begin position="1086"/>
        <end position="1107"/>
    </location>
</feature>
<keyword evidence="4" id="KW-0547">Nucleotide-binding</keyword>
<keyword evidence="7 8" id="KW-0472">Membrane</keyword>
<dbReference type="Pfam" id="PF04515">
    <property type="entry name" value="Choline_transpo"/>
    <property type="match status" value="1"/>
</dbReference>
<evidence type="ECO:0000313" key="10">
    <source>
        <dbReference type="EMBL" id="RXN09081.1"/>
    </source>
</evidence>
<feature type="domain" description="ABC transporter" evidence="9">
    <location>
        <begin position="465"/>
        <end position="697"/>
    </location>
</feature>
<dbReference type="PANTHER" id="PTHR19229">
    <property type="entry name" value="ATP-BINDING CASSETTE TRANSPORTER SUBFAMILY A ABCA"/>
    <property type="match status" value="1"/>
</dbReference>
<feature type="transmembrane region" description="Helical" evidence="8">
    <location>
        <begin position="208"/>
        <end position="230"/>
    </location>
</feature>
<evidence type="ECO:0000256" key="8">
    <source>
        <dbReference type="SAM" id="Phobius"/>
    </source>
</evidence>
<sequence length="1404" mass="156200">MFVKGNWSMENPSPLCECSCEGRKKMLPECPPGAGGLPPPQIKVTINETLQNLTGRNISDYLVKTYAQIIGKSLKNKLWVNEFRYGGFSLGARSSQALPPSDEITDAISHIRNRFSFQAGTAADRFLGSLSNFIRGLDTKNNVKIWFNNKGWHSIGAFLNVMNNAVLRANLPPGPERSKFGIKAFNHPLNLTKEQLSQVALMTTSVDVLVSICVIFAMSFVPASFVVFLIQERVNKAKHMQFISGVQPFLYWLANFVWDMCNYIVPATLVIIIFVCFQQEAYVSSTNLPVLALLLLLYGWSITPLMYPASFFFKIPSTAYVVLTSVNILIGINGSVSTFVLELFGSNEIGGINDILKNVFLIFPHFCLGRGLIDMVKNQAMADALERFGENRFRSPLAWDMVGKNLFAMAIEGVIFFCITVLIQYRFCIKARPVSTKLKPIGEEDEDVARERQRILCGGGQTDILELKQLTKVYKRKQKPAVDRLCVGIPPGECFGLLGVNGAGKTSTFKMLTGDSVVTSGEAYLAGKSVLKEIDEVHQNMGYCPQFDAINDLLTGREHLEFYAILRGVPEKEVCEVADWGIRKLGLMKYVDKAAGSYSGGNMRKLSTAMALIGGPPVVFLDEPTTGMDPKARRALWNCILSIIKEGRSVVLTSHSMEECEALCTRMAIMVNGRFRCLGSVQHLKNKFGDGYTIILRVAGADPQLEPVMEFIERELPGSTLKEKHRNMLQYQLPSSLTSLARIFSILSENKEQLHIEDYSVSQTTLDQVFVNFAKDQSDEDHLKDISINKNDAVVDISHLNAFLIDEKAKETVLCICGFAIATGAASRLISGYDSYGNICGQKNAKIPGIELSGLNHTSRKYVFFLDPCNIDILGRKIKSVALCVSKCPDAELKTYEDLTTFSTVNGSQLCSYDVQPDTYSSNPNRETKCPKLPVHPSASIPVFHRCMPVDISCYAKFAEAFITFVSDNSVVHRVIAGVMTSKEIIMGLCLLALVLSLILMVVIRYISVLLVWILTAVVVVGSIGGTGILWWLYVDQSKSVNATLPAVELEVAKDNQKALLIYAIAATVFTVILLLLMFFMRKRVALTIALFHVAGKVFTYLPLLALQPFWTFLTLMLFWVYWITVLLLLGTAGSPVLNNQTGLVEFRMDGSLQYMVWYHAVGLIWISEFILACQQMTVAGAVVTYYFTRDKSQMPFTPIVSSMLRLMRYHLGTVVKGAFIITLENACARCMLKACICCLWCLEKCLAYLNMNAYIATAINSTNFCTSARDAFFILAENALRVAAINSVGDFVLFLGKVLIVSCTAFAGVLSLNYQREYTVWVLPLIIVCVFAFLVAHCFLSIFEIVVDVLFLCFAIDTKYNDGSPGKEYYMDKALMEFVENTRRATQRYNKSEGESGEMKSMM</sequence>
<comment type="subcellular location">
    <subcellularLocation>
        <location evidence="1">Membrane</location>
        <topology evidence="1">Multi-pass membrane protein</topology>
    </subcellularLocation>
</comment>
<feature type="transmembrane region" description="Helical" evidence="8">
    <location>
        <begin position="1060"/>
        <end position="1080"/>
    </location>
</feature>
<dbReference type="Gene3D" id="3.40.50.300">
    <property type="entry name" value="P-loop containing nucleotide triphosphate hydrolases"/>
    <property type="match status" value="1"/>
</dbReference>
<dbReference type="GO" id="GO:0005319">
    <property type="term" value="F:lipid transporter activity"/>
    <property type="evidence" value="ECO:0007669"/>
    <property type="project" value="TreeGrafter"/>
</dbReference>
<dbReference type="InterPro" id="IPR013525">
    <property type="entry name" value="ABC2_TM"/>
</dbReference>
<organism evidence="10 11">
    <name type="scientific">Labeo rohita</name>
    <name type="common">Indian major carp</name>
    <name type="synonym">Cyprinus rohita</name>
    <dbReference type="NCBI Taxonomy" id="84645"/>
    <lineage>
        <taxon>Eukaryota</taxon>
        <taxon>Metazoa</taxon>
        <taxon>Chordata</taxon>
        <taxon>Craniata</taxon>
        <taxon>Vertebrata</taxon>
        <taxon>Euteleostomi</taxon>
        <taxon>Actinopterygii</taxon>
        <taxon>Neopterygii</taxon>
        <taxon>Teleostei</taxon>
        <taxon>Ostariophysi</taxon>
        <taxon>Cypriniformes</taxon>
        <taxon>Cyprinidae</taxon>
        <taxon>Labeoninae</taxon>
        <taxon>Labeonini</taxon>
        <taxon>Labeo</taxon>
    </lineage>
</organism>
<dbReference type="GO" id="GO:0140359">
    <property type="term" value="F:ABC-type transporter activity"/>
    <property type="evidence" value="ECO:0007669"/>
    <property type="project" value="InterPro"/>
</dbReference>
<dbReference type="Pfam" id="PF00005">
    <property type="entry name" value="ABC_tran"/>
    <property type="match status" value="1"/>
</dbReference>
<keyword evidence="5 10" id="KW-0067">ATP-binding</keyword>
<feature type="transmembrane region" description="Helical" evidence="8">
    <location>
        <begin position="406"/>
        <end position="429"/>
    </location>
</feature>
<feature type="transmembrane region" description="Helical" evidence="8">
    <location>
        <begin position="250"/>
        <end position="276"/>
    </location>
</feature>
<dbReference type="SUPFAM" id="SSF52540">
    <property type="entry name" value="P-loop containing nucleoside triphosphate hydrolases"/>
    <property type="match status" value="1"/>
</dbReference>
<evidence type="ECO:0000256" key="2">
    <source>
        <dbReference type="ARBA" id="ARBA00007168"/>
    </source>
</evidence>
<feature type="transmembrane region" description="Helical" evidence="8">
    <location>
        <begin position="1292"/>
        <end position="1313"/>
    </location>
</feature>
<dbReference type="PROSITE" id="PS50893">
    <property type="entry name" value="ABC_TRANSPORTER_2"/>
    <property type="match status" value="1"/>
</dbReference>
<dbReference type="GO" id="GO:0016887">
    <property type="term" value="F:ATP hydrolysis activity"/>
    <property type="evidence" value="ECO:0007669"/>
    <property type="project" value="InterPro"/>
</dbReference>
<evidence type="ECO:0000256" key="5">
    <source>
        <dbReference type="ARBA" id="ARBA00022840"/>
    </source>
</evidence>
<evidence type="ECO:0000256" key="1">
    <source>
        <dbReference type="ARBA" id="ARBA00004141"/>
    </source>
</evidence>
<dbReference type="InterPro" id="IPR056264">
    <property type="entry name" value="R2_ABCA1-4-like"/>
</dbReference>
<evidence type="ECO:0007829" key="12">
    <source>
        <dbReference type="PeptideAtlas" id="A0A498LM31"/>
    </source>
</evidence>
<name>A0A498LM31_LABRO</name>
<evidence type="ECO:0000259" key="9">
    <source>
        <dbReference type="PROSITE" id="PS50893"/>
    </source>
</evidence>
<evidence type="ECO:0000256" key="6">
    <source>
        <dbReference type="ARBA" id="ARBA00022989"/>
    </source>
</evidence>
<evidence type="ECO:0000313" key="11">
    <source>
        <dbReference type="Proteomes" id="UP000290572"/>
    </source>
</evidence>
<dbReference type="FunFam" id="3.40.50.300:FF:000232">
    <property type="entry name" value="ATP-binding cassette, sub-family A (ABC1), member 1"/>
    <property type="match status" value="1"/>
</dbReference>
<proteinExistence type="evidence at protein level"/>
<dbReference type="InterPro" id="IPR027417">
    <property type="entry name" value="P-loop_NTPase"/>
</dbReference>
<gene>
    <name evidence="10" type="ORF">ROHU_011223</name>
</gene>
<keyword evidence="6 8" id="KW-1133">Transmembrane helix</keyword>
<keyword evidence="12" id="KW-1267">Proteomics identification</keyword>
<evidence type="ECO:0000256" key="3">
    <source>
        <dbReference type="ARBA" id="ARBA00022692"/>
    </source>
</evidence>
<dbReference type="InterPro" id="IPR003439">
    <property type="entry name" value="ABC_transporter-like_ATP-bd"/>
</dbReference>
<evidence type="ECO:0000256" key="7">
    <source>
        <dbReference type="ARBA" id="ARBA00023136"/>
    </source>
</evidence>
<keyword evidence="3 8" id="KW-0812">Transmembrane</keyword>
<comment type="similarity">
    <text evidence="2">Belongs to the CTL (choline transporter-like) family.</text>
</comment>
<feature type="transmembrane region" description="Helical" evidence="8">
    <location>
        <begin position="985"/>
        <end position="1004"/>
    </location>
</feature>
<dbReference type="Pfam" id="PF12698">
    <property type="entry name" value="ABC2_membrane_3"/>
    <property type="match status" value="1"/>
</dbReference>
<dbReference type="InterPro" id="IPR003593">
    <property type="entry name" value="AAA+_ATPase"/>
</dbReference>
<dbReference type="PANTHER" id="PTHR19229:SF34">
    <property type="entry name" value="PHOSPHOLIPID-TRANSPORTING ATPASE ABCA1"/>
    <property type="match status" value="1"/>
</dbReference>
<comment type="caution">
    <text evidence="10">The sequence shown here is derived from an EMBL/GenBank/DDBJ whole genome shotgun (WGS) entry which is preliminary data.</text>
</comment>
<dbReference type="InterPro" id="IPR007603">
    <property type="entry name" value="Choline_transptr-like"/>
</dbReference>
<feature type="transmembrane region" description="Helical" evidence="8">
    <location>
        <begin position="1119"/>
        <end position="1138"/>
    </location>
</feature>
<dbReference type="InterPro" id="IPR026082">
    <property type="entry name" value="ABCA"/>
</dbReference>
<feature type="transmembrane region" description="Helical" evidence="8">
    <location>
        <begin position="1319"/>
        <end position="1341"/>
    </location>
</feature>
<evidence type="ECO:0000256" key="4">
    <source>
        <dbReference type="ARBA" id="ARBA00022741"/>
    </source>
</evidence>
<keyword evidence="11" id="KW-1185">Reference proteome</keyword>
<reference evidence="10 11" key="1">
    <citation type="submission" date="2018-03" db="EMBL/GenBank/DDBJ databases">
        <title>Draft genome sequence of Rohu Carp (Labeo rohita).</title>
        <authorList>
            <person name="Das P."/>
            <person name="Kushwaha B."/>
            <person name="Joshi C.G."/>
            <person name="Kumar D."/>
            <person name="Nagpure N.S."/>
            <person name="Sahoo L."/>
            <person name="Das S.P."/>
            <person name="Bit A."/>
            <person name="Patnaik S."/>
            <person name="Meher P.K."/>
            <person name="Jayasankar P."/>
            <person name="Koringa P.G."/>
            <person name="Patel N.V."/>
            <person name="Hinsu A.T."/>
            <person name="Kumar R."/>
            <person name="Pandey M."/>
            <person name="Agarwal S."/>
            <person name="Srivastava S."/>
            <person name="Singh M."/>
            <person name="Iquebal M.A."/>
            <person name="Jaiswal S."/>
            <person name="Angadi U.B."/>
            <person name="Kumar N."/>
            <person name="Raza M."/>
            <person name="Shah T.M."/>
            <person name="Rai A."/>
            <person name="Jena J.K."/>
        </authorList>
    </citation>
    <scope>NUCLEOTIDE SEQUENCE [LARGE SCALE GENOMIC DNA]</scope>
    <source>
        <strain evidence="10">DASCIFA01</strain>
        <tissue evidence="10">Testis</tissue>
    </source>
</reference>
<dbReference type="Proteomes" id="UP000290572">
    <property type="component" value="Unassembled WGS sequence"/>
</dbReference>
<feature type="transmembrane region" description="Helical" evidence="8">
    <location>
        <begin position="1158"/>
        <end position="1188"/>
    </location>
</feature>
<dbReference type="CDD" id="cd03263">
    <property type="entry name" value="ABC_subfamily_A"/>
    <property type="match status" value="1"/>
</dbReference>
<dbReference type="EMBL" id="QBIY01013293">
    <property type="protein sequence ID" value="RXN09081.1"/>
    <property type="molecule type" value="Genomic_DNA"/>
</dbReference>
<feature type="transmembrane region" description="Helical" evidence="8">
    <location>
        <begin position="319"/>
        <end position="343"/>
    </location>
</feature>
<feature type="transmembrane region" description="Helical" evidence="8">
    <location>
        <begin position="288"/>
        <end position="307"/>
    </location>
</feature>
<protein>
    <submittedName>
        <fullName evidence="10">ATP-binding cassette sub-family A member 1-like isoform X1</fullName>
    </submittedName>
</protein>